<dbReference type="STRING" id="247523.B0W48_18255"/>
<evidence type="ECO:0000313" key="12">
    <source>
        <dbReference type="EMBL" id="AQQ01550.1"/>
    </source>
</evidence>
<keyword evidence="6 8" id="KW-0472">Membrane</keyword>
<accession>A0A1Q2H2J9</accession>
<dbReference type="InterPro" id="IPR012910">
    <property type="entry name" value="Plug_dom"/>
</dbReference>
<evidence type="ECO:0000256" key="5">
    <source>
        <dbReference type="ARBA" id="ARBA00023077"/>
    </source>
</evidence>
<comment type="subcellular location">
    <subcellularLocation>
        <location evidence="1 8">Cell outer membrane</location>
        <topology evidence="1 8">Multi-pass membrane protein</topology>
    </subcellularLocation>
</comment>
<dbReference type="CDD" id="cd01347">
    <property type="entry name" value="ligand_gated_channel"/>
    <property type="match status" value="1"/>
</dbReference>
<dbReference type="InterPro" id="IPR000531">
    <property type="entry name" value="Beta-barrel_TonB"/>
</dbReference>
<dbReference type="AlphaFoldDB" id="A0A1Q2H2J9"/>
<comment type="similarity">
    <text evidence="8 9">Belongs to the TonB-dependent receptor family.</text>
</comment>
<evidence type="ECO:0000256" key="3">
    <source>
        <dbReference type="ARBA" id="ARBA00022452"/>
    </source>
</evidence>
<feature type="domain" description="TonB-dependent receptor-like beta-barrel" evidence="10">
    <location>
        <begin position="391"/>
        <end position="868"/>
    </location>
</feature>
<keyword evidence="7 8" id="KW-0998">Cell outer membrane</keyword>
<dbReference type="PROSITE" id="PS52016">
    <property type="entry name" value="TONB_DEPENDENT_REC_3"/>
    <property type="match status" value="1"/>
</dbReference>
<evidence type="ECO:0000256" key="7">
    <source>
        <dbReference type="ARBA" id="ARBA00023237"/>
    </source>
</evidence>
<dbReference type="Pfam" id="PF07715">
    <property type="entry name" value="Plug"/>
    <property type="match status" value="1"/>
</dbReference>
<dbReference type="Proteomes" id="UP000188243">
    <property type="component" value="Chromosome"/>
</dbReference>
<dbReference type="PANTHER" id="PTHR40980">
    <property type="entry name" value="PLUG DOMAIN-CONTAINING PROTEIN"/>
    <property type="match status" value="1"/>
</dbReference>
<evidence type="ECO:0000256" key="6">
    <source>
        <dbReference type="ARBA" id="ARBA00023136"/>
    </source>
</evidence>
<evidence type="ECO:0000259" key="11">
    <source>
        <dbReference type="Pfam" id="PF07715"/>
    </source>
</evidence>
<dbReference type="NCBIfam" id="TIGR01782">
    <property type="entry name" value="TonB-Xanth-Caul"/>
    <property type="match status" value="1"/>
</dbReference>
<evidence type="ECO:0000256" key="2">
    <source>
        <dbReference type="ARBA" id="ARBA00022448"/>
    </source>
</evidence>
<gene>
    <name evidence="12" type="ORF">B0W48_18255</name>
</gene>
<evidence type="ECO:0000256" key="1">
    <source>
        <dbReference type="ARBA" id="ARBA00004571"/>
    </source>
</evidence>
<dbReference type="GO" id="GO:0009279">
    <property type="term" value="C:cell outer membrane"/>
    <property type="evidence" value="ECO:0007669"/>
    <property type="project" value="UniProtKB-SubCell"/>
</dbReference>
<keyword evidence="2 8" id="KW-0813">Transport</keyword>
<keyword evidence="4 8" id="KW-0812">Transmembrane</keyword>
<feature type="domain" description="TonB-dependent receptor plug" evidence="11">
    <location>
        <begin position="55"/>
        <end position="159"/>
    </location>
</feature>
<dbReference type="InterPro" id="IPR039426">
    <property type="entry name" value="TonB-dep_rcpt-like"/>
</dbReference>
<name>A0A1Q2H2J9_9GAMM</name>
<dbReference type="InterPro" id="IPR037066">
    <property type="entry name" value="Plug_dom_sf"/>
</dbReference>
<dbReference type="InterPro" id="IPR036942">
    <property type="entry name" value="Beta-barrel_TonB_sf"/>
</dbReference>
<dbReference type="KEGG" id="paln:B0W48_18255"/>
<dbReference type="Gene3D" id="2.170.130.10">
    <property type="entry name" value="TonB-dependent receptor, plug domain"/>
    <property type="match status" value="1"/>
</dbReference>
<dbReference type="PANTHER" id="PTHR40980:SF3">
    <property type="entry name" value="TONB-DEPENDENT RECEPTOR-LIKE BETA-BARREL DOMAIN-CONTAINING PROTEIN"/>
    <property type="match status" value="1"/>
</dbReference>
<keyword evidence="5 9" id="KW-0798">TonB box</keyword>
<keyword evidence="3 8" id="KW-1134">Transmembrane beta strand</keyword>
<evidence type="ECO:0000256" key="8">
    <source>
        <dbReference type="PROSITE-ProRule" id="PRU01360"/>
    </source>
</evidence>
<proteinExistence type="inferred from homology"/>
<reference evidence="12 13" key="1">
    <citation type="submission" date="2017-02" db="EMBL/GenBank/DDBJ databases">
        <title>Complete genome sequence of the cold-active Pseudoalteromonas aliena strain EH1 isolated from Arctic seawater.</title>
        <authorList>
            <person name="Kim E."/>
            <person name="Heo E."/>
            <person name="Kim H."/>
            <person name="Kim D."/>
        </authorList>
    </citation>
    <scope>NUCLEOTIDE SEQUENCE [LARGE SCALE GENOMIC DNA]</scope>
    <source>
        <strain evidence="12 13">EH1</strain>
    </source>
</reference>
<sequence length="903" mass="100219">MKKNIYINTLLAGTFSLLPVSEAISQELSVDKKGDVEVIQVTGIRRSIITANETKRSSGNIVDGISAEDLGVFPDANVAESLQRITGVSIDRSGGEGRFITVRGLGPEFNTVLANGRILATENAGREFSLDVLPADLINGATVYKSYSSNLTEGAIGGTVDITTWRPFDINETKMNASIAGTYDTNSESYDMKGAALFSTLFNDDMGFLASLSYNQRTVRIDSVFSDGYVPYSFDETQTVNGEPANDVLTLASQRYQVFDQDRERIGGTLVYQWKPNDDQVLTIDGLFSIFNVEDSSTEVAFPFSVGRENGFSNVVVNNSGMVQSATKDGFVDVIRASSPRDTTTYQVGLNHEWQISNNFKVITDIAYSEAKGDGYGKSRFYVTRAFSEMTYSLGSDFPLINTKEDLTDPNIWSSHVVTNAGNDTQDNVLEAKLDFEYIVDEMGYLHNIDFGFYYSEREKDRTASRRGVCGRCFNNAKVSITDPSVFKAFKPSDFLSEVSGGFANSWIDYDFDALTAYYQSEEALSQLSAEDRANVETLLASGGFDAQASEGATTNVQEDNFAAYVQLGFAGDNWDLNLGARYIQTALTSTGQYVYIEKLINIVNPDGSIENRDAVFSDPEVRAFESDYDEILPSANFKWEFMDVEGLIFRASYSDTITRPTISSLSTSVTYNINVDAERVNAQNPNLQPFKSQNYDVTLEWYMNDSTTITLAGFQKNLSSFLTITTEPVMIEGVQFGDTRPRNGGEGEITGIEVAYQQLFDQLPEPFNGLGIQANYTNIDSTADYSELGGVEDLTLEGLSEHNANLILFYERDAIKVRFAYNYRSDYLSEASTWLGGPKHVDDFGQLDFRASYDFADTMQVYFEGVNITNETLSQYYNQDKSQKVGYEDFGSRYALGIRAQF</sequence>
<evidence type="ECO:0000256" key="9">
    <source>
        <dbReference type="RuleBase" id="RU003357"/>
    </source>
</evidence>
<protein>
    <submittedName>
        <fullName evidence="12">TonB-dependent receptor</fullName>
    </submittedName>
</protein>
<evidence type="ECO:0000259" key="10">
    <source>
        <dbReference type="Pfam" id="PF00593"/>
    </source>
</evidence>
<evidence type="ECO:0000313" key="13">
    <source>
        <dbReference type="Proteomes" id="UP000188243"/>
    </source>
</evidence>
<dbReference type="Pfam" id="PF00593">
    <property type="entry name" value="TonB_dep_Rec_b-barrel"/>
    <property type="match status" value="1"/>
</dbReference>
<dbReference type="RefSeq" id="WP_077538185.1">
    <property type="nucleotide sequence ID" value="NZ_CP019628.1"/>
</dbReference>
<dbReference type="SUPFAM" id="SSF56935">
    <property type="entry name" value="Porins"/>
    <property type="match status" value="1"/>
</dbReference>
<dbReference type="Gene3D" id="2.40.170.20">
    <property type="entry name" value="TonB-dependent receptor, beta-barrel domain"/>
    <property type="match status" value="1"/>
</dbReference>
<keyword evidence="12" id="KW-0675">Receptor</keyword>
<dbReference type="EMBL" id="CP019628">
    <property type="protein sequence ID" value="AQQ01550.1"/>
    <property type="molecule type" value="Genomic_DNA"/>
</dbReference>
<organism evidence="12 13">
    <name type="scientific">Pseudoalteromonas aliena</name>
    <dbReference type="NCBI Taxonomy" id="247523"/>
    <lineage>
        <taxon>Bacteria</taxon>
        <taxon>Pseudomonadati</taxon>
        <taxon>Pseudomonadota</taxon>
        <taxon>Gammaproteobacteria</taxon>
        <taxon>Alteromonadales</taxon>
        <taxon>Pseudoalteromonadaceae</taxon>
        <taxon>Pseudoalteromonas</taxon>
    </lineage>
</organism>
<evidence type="ECO:0000256" key="4">
    <source>
        <dbReference type="ARBA" id="ARBA00022692"/>
    </source>
</evidence>
<dbReference type="InterPro" id="IPR010104">
    <property type="entry name" value="TonB_rcpt_bac"/>
</dbReference>